<evidence type="ECO:0000313" key="3">
    <source>
        <dbReference type="EMBL" id="AUG56894.1"/>
    </source>
</evidence>
<dbReference type="SUPFAM" id="SSF53098">
    <property type="entry name" value="Ribonuclease H-like"/>
    <property type="match status" value="1"/>
</dbReference>
<gene>
    <name evidence="5" type="ORF">B9R14_10270</name>
    <name evidence="2" type="ORF">HVS_04315</name>
    <name evidence="3" type="ORF">HVS_04795</name>
    <name evidence="4" type="ORF">HVS_13340</name>
</gene>
<dbReference type="EMBL" id="CP025197">
    <property type="protein sequence ID" value="AUG56805.1"/>
    <property type="molecule type" value="Genomic_DNA"/>
</dbReference>
<dbReference type="RefSeq" id="WP_101299562.1">
    <property type="nucleotide sequence ID" value="NZ_CP025197.1"/>
</dbReference>
<dbReference type="EMBL" id="CP025197">
    <property type="protein sequence ID" value="AUG56894.1"/>
    <property type="molecule type" value="Genomic_DNA"/>
</dbReference>
<dbReference type="Pfam" id="PF09299">
    <property type="entry name" value="Mu-transpos_C"/>
    <property type="match status" value="1"/>
</dbReference>
<dbReference type="PANTHER" id="PTHR35004:SF6">
    <property type="entry name" value="TRANSPOSASE"/>
    <property type="match status" value="1"/>
</dbReference>
<dbReference type="AlphaFoldDB" id="A0A2K9E9Z5"/>
<dbReference type="InterPro" id="IPR001584">
    <property type="entry name" value="Integrase_cat-core"/>
</dbReference>
<reference evidence="3 6" key="1">
    <citation type="submission" date="2017-12" db="EMBL/GenBank/DDBJ databases">
        <title>Complete genome sequence of Herbivorax saccincola GGR1, a novel Cellulosome-producing hydrolytic bacterium in a thermophilic biogas plant, established by Illumina and Nanopore MinION sequencing.</title>
        <authorList>
            <person name="Pechtl A."/>
            <person name="Ruckert C."/>
            <person name="Koeck D.E."/>
            <person name="Maus I."/>
            <person name="Winkler A."/>
            <person name="Kalinowski J."/>
            <person name="Puhler A."/>
            <person name="Schwarz W.W."/>
            <person name="Zverlov V.V."/>
            <person name="Schluter A."/>
            <person name="Liebl W."/>
        </authorList>
    </citation>
    <scope>NUCLEOTIDE SEQUENCE [LARGE SCALE GENOMIC DNA]</scope>
    <source>
        <strain evidence="3">GGR1</strain>
        <strain evidence="6">SR1</strain>
    </source>
</reference>
<keyword evidence="6" id="KW-1185">Reference proteome</keyword>
<accession>A0A2K9E9Z5</accession>
<proteinExistence type="predicted"/>
<evidence type="ECO:0000313" key="4">
    <source>
        <dbReference type="EMBL" id="AUG58535.1"/>
    </source>
</evidence>
<sequence>MLSEEVRNAIALKRFSLISPILNGQVNNRKDYYAQISSKPVEMPHYGIRKYSPKTIESWYCDYMRGGLDALKPGYRKDRGNCRKIDTELAEKILETKRKYPKAPTTIIYDKLIKKGILKEGQISLTTLYRFLKFSNHESIYETEEKKEIKRFAHQYINELWYGDLMYGPYIQEGRKKRATYLLAYIDDASRLVPHGEFYYTQNLESLRHSFKEAVLKRGIPSLLYTDNGKIYRSQQFEFMCADVGCALIHSKPFVAHSRGKIERFFLTVRKRFLSQLNMNKIKSLEDLNFEFWKWLDEDYHKKPHSSLKGVTPLDFFMSQASRIKQCTDPAQLEEKLLLRVKRKINHDGTFSINNILYETDIKFAGLRVEVRYDPQRLDIPFWPVFIYYEGKKIGEALQVNFHDNAHMKRRGRPKNSELIVDLQNNEVSVTHADMPKSKQTISFKTIMEGEK</sequence>
<evidence type="ECO:0000259" key="1">
    <source>
        <dbReference type="PROSITE" id="PS50994"/>
    </source>
</evidence>
<evidence type="ECO:0000313" key="6">
    <source>
        <dbReference type="Proteomes" id="UP000233534"/>
    </source>
</evidence>
<name>A0A2K9E9Z5_9FIRM</name>
<dbReference type="EMBL" id="CP025197">
    <property type="protein sequence ID" value="AUG58535.1"/>
    <property type="molecule type" value="Genomic_DNA"/>
</dbReference>
<protein>
    <submittedName>
        <fullName evidence="5">IS481 family transposase</fullName>
    </submittedName>
    <submittedName>
        <fullName evidence="3">Integrase core domain protein</fullName>
    </submittedName>
</protein>
<dbReference type="KEGG" id="hsc:HVS_04795"/>
<dbReference type="InterPro" id="IPR036397">
    <property type="entry name" value="RNaseH_sf"/>
</dbReference>
<dbReference type="InterPro" id="IPR009057">
    <property type="entry name" value="Homeodomain-like_sf"/>
</dbReference>
<dbReference type="KEGG" id="hsc:HVS_04315"/>
<dbReference type="Proteomes" id="UP000233534">
    <property type="component" value="Chromosome"/>
</dbReference>
<evidence type="ECO:0000313" key="5">
    <source>
        <dbReference type="EMBL" id="PQQ67087.1"/>
    </source>
</evidence>
<evidence type="ECO:0000313" key="7">
    <source>
        <dbReference type="Proteomes" id="UP000239720"/>
    </source>
</evidence>
<dbReference type="OrthoDB" id="9794201at2"/>
<dbReference type="InterPro" id="IPR015378">
    <property type="entry name" value="Transposase-like_Mu_C"/>
</dbReference>
<dbReference type="GO" id="GO:0003676">
    <property type="term" value="F:nucleic acid binding"/>
    <property type="evidence" value="ECO:0007669"/>
    <property type="project" value="InterPro"/>
</dbReference>
<dbReference type="PROSITE" id="PS50994">
    <property type="entry name" value="INTEGRASE"/>
    <property type="match status" value="1"/>
</dbReference>
<organism evidence="3 6">
    <name type="scientific">Acetivibrio saccincola</name>
    <dbReference type="NCBI Taxonomy" id="1677857"/>
    <lineage>
        <taxon>Bacteria</taxon>
        <taxon>Bacillati</taxon>
        <taxon>Bacillota</taxon>
        <taxon>Clostridia</taxon>
        <taxon>Eubacteriales</taxon>
        <taxon>Oscillospiraceae</taxon>
        <taxon>Acetivibrio</taxon>
    </lineage>
</organism>
<dbReference type="KEGG" id="hsc:HVS_13340"/>
<dbReference type="Proteomes" id="UP000239720">
    <property type="component" value="Unassembled WGS sequence"/>
</dbReference>
<dbReference type="PANTHER" id="PTHR35004">
    <property type="entry name" value="TRANSPOSASE RV3428C-RELATED"/>
    <property type="match status" value="1"/>
</dbReference>
<dbReference type="GO" id="GO:0015074">
    <property type="term" value="P:DNA integration"/>
    <property type="evidence" value="ECO:0007669"/>
    <property type="project" value="InterPro"/>
</dbReference>
<dbReference type="SUPFAM" id="SSF46689">
    <property type="entry name" value="Homeodomain-like"/>
    <property type="match status" value="1"/>
</dbReference>
<reference evidence="5 7" key="2">
    <citation type="journal article" date="2018" name="Syst. Appl. Microbiol.">
        <title>Characterization and high-quality draft genome sequence of Herbivorax saccincola A7, an anaerobic, alkaliphilic, thermophilic, cellulolytic, and xylanolytic bacterium.</title>
        <authorList>
            <person name="Aikawa S."/>
            <person name="Baramee S."/>
            <person name="Sermsathanaswadi J."/>
            <person name="Thianheng P."/>
            <person name="Tachaapaikoon C."/>
            <person name="Shikata A."/>
            <person name="Waeonukul R."/>
            <person name="Pason P."/>
            <person name="Ratanakhanokchai K."/>
            <person name="Kosugi A."/>
        </authorList>
    </citation>
    <scope>NUCLEOTIDE SEQUENCE [LARGE SCALE GENOMIC DNA]</scope>
    <source>
        <strain evidence="5 7">A7</strain>
    </source>
</reference>
<evidence type="ECO:0000313" key="2">
    <source>
        <dbReference type="EMBL" id="AUG56805.1"/>
    </source>
</evidence>
<dbReference type="Pfam" id="PF00665">
    <property type="entry name" value="rve"/>
    <property type="match status" value="1"/>
</dbReference>
<dbReference type="EMBL" id="NEMB01000003">
    <property type="protein sequence ID" value="PQQ67087.1"/>
    <property type="molecule type" value="Genomic_DNA"/>
</dbReference>
<dbReference type="Gene3D" id="3.30.420.10">
    <property type="entry name" value="Ribonuclease H-like superfamily/Ribonuclease H"/>
    <property type="match status" value="1"/>
</dbReference>
<feature type="domain" description="Integrase catalytic" evidence="1">
    <location>
        <begin position="152"/>
        <end position="321"/>
    </location>
</feature>
<dbReference type="InterPro" id="IPR012337">
    <property type="entry name" value="RNaseH-like_sf"/>
</dbReference>